<sequence>MAEVATSPTSDQLLVVIDPVARRSDGESVRIAKDVLSGGATTKVCLPDGPEEFARALARRGSRRPVLVGDDLALMRAVGLLHRQRELTGCALSLVPVGGALSLARSLGVPTGAVAAARAVLDGAERRMNLLVDDSDGVVLGAVRIPPVGAARVREEDAEEAEDTDGALGAGQRPWLRTCQSLVRTLVPVRPPRVASAPESGPARLRVEVDGRTLVDLHQPVEAVSVVPGPGGIARVEVRPVSVGAEASPLLAEGHTVTVSGAHFRYRADGLVSGPVGTRTWVAREDAWGLTLPV</sequence>
<dbReference type="Gene3D" id="3.40.50.10330">
    <property type="entry name" value="Probable inorganic polyphosphate/atp-NAD kinase, domain 1"/>
    <property type="match status" value="1"/>
</dbReference>
<evidence type="ECO:0000313" key="1">
    <source>
        <dbReference type="EMBL" id="WSD07907.1"/>
    </source>
</evidence>
<reference evidence="1 2" key="1">
    <citation type="submission" date="2022-10" db="EMBL/GenBank/DDBJ databases">
        <title>The complete genomes of actinobacterial strains from the NBC collection.</title>
        <authorList>
            <person name="Joergensen T.S."/>
            <person name="Alvarez Arevalo M."/>
            <person name="Sterndorff E.B."/>
            <person name="Faurdal D."/>
            <person name="Vuksanovic O."/>
            <person name="Mourched A.-S."/>
            <person name="Charusanti P."/>
            <person name="Shaw S."/>
            <person name="Blin K."/>
            <person name="Weber T."/>
        </authorList>
    </citation>
    <scope>NUCLEOTIDE SEQUENCE [LARGE SCALE GENOMIC DNA]</scope>
    <source>
        <strain evidence="1 2">NBC 01753</strain>
    </source>
</reference>
<keyword evidence="1" id="KW-0418">Kinase</keyword>
<dbReference type="GO" id="GO:0016301">
    <property type="term" value="F:kinase activity"/>
    <property type="evidence" value="ECO:0007669"/>
    <property type="project" value="UniProtKB-KW"/>
</dbReference>
<dbReference type="EMBL" id="CP109134">
    <property type="protein sequence ID" value="WSD07907.1"/>
    <property type="molecule type" value="Genomic_DNA"/>
</dbReference>
<dbReference type="InterPro" id="IPR017438">
    <property type="entry name" value="ATP-NAD_kinase_N"/>
</dbReference>
<organism evidence="1 2">
    <name type="scientific">Streptomyces hirsutus</name>
    <dbReference type="NCBI Taxonomy" id="35620"/>
    <lineage>
        <taxon>Bacteria</taxon>
        <taxon>Bacillati</taxon>
        <taxon>Actinomycetota</taxon>
        <taxon>Actinomycetes</taxon>
        <taxon>Kitasatosporales</taxon>
        <taxon>Streptomycetaceae</taxon>
        <taxon>Streptomyces</taxon>
    </lineage>
</organism>
<keyword evidence="2" id="KW-1185">Reference proteome</keyword>
<evidence type="ECO:0000313" key="2">
    <source>
        <dbReference type="Proteomes" id="UP001335325"/>
    </source>
</evidence>
<gene>
    <name evidence="1" type="ORF">OIE73_20655</name>
</gene>
<dbReference type="GeneID" id="91545032"/>
<dbReference type="RefSeq" id="WP_326753892.1">
    <property type="nucleotide sequence ID" value="NZ_CP109134.1"/>
</dbReference>
<name>A0ABZ1GRF8_9ACTN</name>
<dbReference type="InterPro" id="IPR016064">
    <property type="entry name" value="NAD/diacylglycerol_kinase_sf"/>
</dbReference>
<keyword evidence="1" id="KW-0808">Transferase</keyword>
<dbReference type="SUPFAM" id="SSF111331">
    <property type="entry name" value="NAD kinase/diacylglycerol kinase-like"/>
    <property type="match status" value="1"/>
</dbReference>
<protein>
    <submittedName>
        <fullName evidence="1">Diacylglycerol kinase</fullName>
    </submittedName>
</protein>
<accession>A0ABZ1GRF8</accession>
<dbReference type="Proteomes" id="UP001335325">
    <property type="component" value="Chromosome"/>
</dbReference>
<proteinExistence type="predicted"/>